<reference evidence="2 3" key="1">
    <citation type="submission" date="2019-02" db="EMBL/GenBank/DDBJ databases">
        <title>Deep-cultivation of Planctomycetes and their phenomic and genomic characterization uncovers novel biology.</title>
        <authorList>
            <person name="Wiegand S."/>
            <person name="Jogler M."/>
            <person name="Boedeker C."/>
            <person name="Pinto D."/>
            <person name="Vollmers J."/>
            <person name="Rivas-Marin E."/>
            <person name="Kohn T."/>
            <person name="Peeters S.H."/>
            <person name="Heuer A."/>
            <person name="Rast P."/>
            <person name="Oberbeckmann S."/>
            <person name="Bunk B."/>
            <person name="Jeske O."/>
            <person name="Meyerdierks A."/>
            <person name="Storesund J.E."/>
            <person name="Kallscheuer N."/>
            <person name="Luecker S."/>
            <person name="Lage O.M."/>
            <person name="Pohl T."/>
            <person name="Merkel B.J."/>
            <person name="Hornburger P."/>
            <person name="Mueller R.-W."/>
            <person name="Bruemmer F."/>
            <person name="Labrenz M."/>
            <person name="Spormann A.M."/>
            <person name="Op den Camp H."/>
            <person name="Overmann J."/>
            <person name="Amann R."/>
            <person name="Jetten M.S.M."/>
            <person name="Mascher T."/>
            <person name="Medema M.H."/>
            <person name="Devos D.P."/>
            <person name="Kaster A.-K."/>
            <person name="Ovreas L."/>
            <person name="Rohde M."/>
            <person name="Galperin M.Y."/>
            <person name="Jogler C."/>
        </authorList>
    </citation>
    <scope>NUCLEOTIDE SEQUENCE [LARGE SCALE GENOMIC DNA]</scope>
    <source>
        <strain evidence="2 3">Mal48</strain>
    </source>
</reference>
<dbReference type="EMBL" id="CP036267">
    <property type="protein sequence ID" value="QDT31767.1"/>
    <property type="molecule type" value="Genomic_DNA"/>
</dbReference>
<keyword evidence="1" id="KW-0812">Transmembrane</keyword>
<dbReference type="Proteomes" id="UP000315724">
    <property type="component" value="Chromosome"/>
</dbReference>
<keyword evidence="3" id="KW-1185">Reference proteome</keyword>
<proteinExistence type="predicted"/>
<organism evidence="2 3">
    <name type="scientific">Thalassoglobus polymorphus</name>
    <dbReference type="NCBI Taxonomy" id="2527994"/>
    <lineage>
        <taxon>Bacteria</taxon>
        <taxon>Pseudomonadati</taxon>
        <taxon>Planctomycetota</taxon>
        <taxon>Planctomycetia</taxon>
        <taxon>Planctomycetales</taxon>
        <taxon>Planctomycetaceae</taxon>
        <taxon>Thalassoglobus</taxon>
    </lineage>
</organism>
<dbReference type="RefSeq" id="WP_145196599.1">
    <property type="nucleotide sequence ID" value="NZ_CP036267.1"/>
</dbReference>
<keyword evidence="1" id="KW-1133">Transmembrane helix</keyword>
<dbReference type="KEGG" id="tpol:Mal48_10030"/>
<evidence type="ECO:0000313" key="2">
    <source>
        <dbReference type="EMBL" id="QDT31767.1"/>
    </source>
</evidence>
<dbReference type="AlphaFoldDB" id="A0A517QJS7"/>
<feature type="transmembrane region" description="Helical" evidence="1">
    <location>
        <begin position="20"/>
        <end position="37"/>
    </location>
</feature>
<evidence type="ECO:0000256" key="1">
    <source>
        <dbReference type="SAM" id="Phobius"/>
    </source>
</evidence>
<gene>
    <name evidence="2" type="ORF">Mal48_10030</name>
</gene>
<feature type="transmembrane region" description="Helical" evidence="1">
    <location>
        <begin position="43"/>
        <end position="62"/>
    </location>
</feature>
<protein>
    <submittedName>
        <fullName evidence="2">Uncharacterized protein</fullName>
    </submittedName>
</protein>
<evidence type="ECO:0000313" key="3">
    <source>
        <dbReference type="Proteomes" id="UP000315724"/>
    </source>
</evidence>
<accession>A0A517QJS7</accession>
<sequence length="216" mass="25071">MKHQRLTLKRQRVQPTDATGCSWAFFALLFAIFFGQFSVWVGVLLLLAIPFCLIWQVWRWVALWKAHQAVLKWCKEHYPDAGGSPIVDLMIAVTEETSVPIESMQPTTSLDSLNSRLKLFDEEIEERFTRQNQEIPDDFLQEGYELEIGIDFETEQSEIENVTLDQVRNELRLNLIFGLLHDARILDLNAEDFEGATLGQLVQFVVTETRRKQIRT</sequence>
<keyword evidence="1" id="KW-0472">Membrane</keyword>
<name>A0A517QJS7_9PLAN</name>